<feature type="region of interest" description="Disordered" evidence="8">
    <location>
        <begin position="322"/>
        <end position="351"/>
    </location>
</feature>
<feature type="transmembrane region" description="Helical" evidence="9">
    <location>
        <begin position="301"/>
        <end position="321"/>
    </location>
</feature>
<feature type="binding site" evidence="7">
    <location>
        <position position="43"/>
    </location>
    <ligand>
        <name>ATP</name>
        <dbReference type="ChEBI" id="CHEBI:30616"/>
    </ligand>
</feature>
<feature type="domain" description="Protein kinase" evidence="10">
    <location>
        <begin position="14"/>
        <end position="272"/>
    </location>
</feature>
<comment type="caution">
    <text evidence="11">The sequence shown here is derived from an EMBL/GenBank/DDBJ whole genome shotgun (WGS) entry which is preliminary data.</text>
</comment>
<evidence type="ECO:0000259" key="10">
    <source>
        <dbReference type="PROSITE" id="PS50011"/>
    </source>
</evidence>
<dbReference type="GO" id="GO:0005524">
    <property type="term" value="F:ATP binding"/>
    <property type="evidence" value="ECO:0007669"/>
    <property type="project" value="UniProtKB-UniRule"/>
</dbReference>
<dbReference type="PROSITE" id="PS00108">
    <property type="entry name" value="PROTEIN_KINASE_ST"/>
    <property type="match status" value="1"/>
</dbReference>
<evidence type="ECO:0000256" key="4">
    <source>
        <dbReference type="ARBA" id="ARBA00022741"/>
    </source>
</evidence>
<keyword evidence="9" id="KW-0812">Transmembrane</keyword>
<evidence type="ECO:0000256" key="7">
    <source>
        <dbReference type="PROSITE-ProRule" id="PRU10141"/>
    </source>
</evidence>
<sequence length="512" mass="55517">MSWFPQVGDTVGRYLITEVLGHGGMGVVFVAVAPDLERRVALKVLAPQAAVDPRLRERFAHEAATLARLDSPHIVYILEYGEQDGCPYLVTQLVPGGDLRHHLDEHGPLPPRQAADVMEQVAAGLEEAHSHGIVHRDLKSANILLRTLPSGEFHAYLCDFGIARADTVETTSASGVVGTLEYLAPERQSGAPASVATDVYSLGCLLWAAVTGAPPYRGSEVDVALAHLRAPVPQLPGDDPVSLRTNAVVARAMAKKPGDRYPSAHEMRNDLVSLRTLAAEEEERAAAAEAPARSPRRTVPLALAGVVVAAAVVATTTWLLGPDGGDPSGLPASQRDTRSTQGSPSASAARPRHCWDGRVMEAADCSTPSGVQGLLWVYPSFKHDRGTCRRVWKPLSPRKVLVYFCPFDAENPNGGIRYSEWASASAAHEVMTTDFYWPEKDVERDGYTWSLWVREDRDEKGWFSTGIAYRDWPFSAEVVSNAKSGAIQACNFVELRSPITFHRVSGLCKSST</sequence>
<dbReference type="Proteomes" id="UP000640489">
    <property type="component" value="Unassembled WGS sequence"/>
</dbReference>
<evidence type="ECO:0000256" key="8">
    <source>
        <dbReference type="SAM" id="MobiDB-lite"/>
    </source>
</evidence>
<evidence type="ECO:0000313" key="11">
    <source>
        <dbReference type="EMBL" id="MBF4764735.1"/>
    </source>
</evidence>
<feature type="transmembrane region" description="Helical" evidence="9">
    <location>
        <begin position="12"/>
        <end position="33"/>
    </location>
</feature>
<evidence type="ECO:0000313" key="12">
    <source>
        <dbReference type="Proteomes" id="UP000640489"/>
    </source>
</evidence>
<dbReference type="SMART" id="SM00220">
    <property type="entry name" value="S_TKc"/>
    <property type="match status" value="1"/>
</dbReference>
<dbReference type="InterPro" id="IPR008271">
    <property type="entry name" value="Ser/Thr_kinase_AS"/>
</dbReference>
<keyword evidence="12" id="KW-1185">Reference proteome</keyword>
<keyword evidence="2 11" id="KW-0723">Serine/threonine-protein kinase</keyword>
<dbReference type="AlphaFoldDB" id="A0A930VH84"/>
<dbReference type="Gene3D" id="1.10.510.10">
    <property type="entry name" value="Transferase(Phosphotransferase) domain 1"/>
    <property type="match status" value="1"/>
</dbReference>
<dbReference type="CDD" id="cd14014">
    <property type="entry name" value="STKc_PknB_like"/>
    <property type="match status" value="1"/>
</dbReference>
<organism evidence="11 12">
    <name type="scientific">Nocardioides islandensis</name>
    <dbReference type="NCBI Taxonomy" id="433663"/>
    <lineage>
        <taxon>Bacteria</taxon>
        <taxon>Bacillati</taxon>
        <taxon>Actinomycetota</taxon>
        <taxon>Actinomycetes</taxon>
        <taxon>Propionibacteriales</taxon>
        <taxon>Nocardioidaceae</taxon>
        <taxon>Nocardioides</taxon>
    </lineage>
</organism>
<keyword evidence="6 7" id="KW-0067">ATP-binding</keyword>
<dbReference type="SUPFAM" id="SSF56112">
    <property type="entry name" value="Protein kinase-like (PK-like)"/>
    <property type="match status" value="1"/>
</dbReference>
<dbReference type="RefSeq" id="WP_194707914.1">
    <property type="nucleotide sequence ID" value="NZ_JADKPN010000010.1"/>
</dbReference>
<dbReference type="InterPro" id="IPR011009">
    <property type="entry name" value="Kinase-like_dom_sf"/>
</dbReference>
<protein>
    <recommendedName>
        <fullName evidence="1">non-specific serine/threonine protein kinase</fullName>
        <ecNumber evidence="1">2.7.11.1</ecNumber>
    </recommendedName>
</protein>
<accession>A0A930VH84</accession>
<keyword evidence="9" id="KW-1133">Transmembrane helix</keyword>
<proteinExistence type="predicted"/>
<dbReference type="EC" id="2.7.11.1" evidence="1"/>
<dbReference type="PANTHER" id="PTHR43289:SF6">
    <property type="entry name" value="SERINE_THREONINE-PROTEIN KINASE NEKL-3"/>
    <property type="match status" value="1"/>
</dbReference>
<dbReference type="GO" id="GO:0004674">
    <property type="term" value="F:protein serine/threonine kinase activity"/>
    <property type="evidence" value="ECO:0007669"/>
    <property type="project" value="UniProtKB-KW"/>
</dbReference>
<evidence type="ECO:0000256" key="2">
    <source>
        <dbReference type="ARBA" id="ARBA00022527"/>
    </source>
</evidence>
<evidence type="ECO:0000256" key="3">
    <source>
        <dbReference type="ARBA" id="ARBA00022679"/>
    </source>
</evidence>
<dbReference type="PANTHER" id="PTHR43289">
    <property type="entry name" value="MITOGEN-ACTIVATED PROTEIN KINASE KINASE KINASE 20-RELATED"/>
    <property type="match status" value="1"/>
</dbReference>
<keyword evidence="3" id="KW-0808">Transferase</keyword>
<evidence type="ECO:0000256" key="5">
    <source>
        <dbReference type="ARBA" id="ARBA00022777"/>
    </source>
</evidence>
<dbReference type="Gene3D" id="3.30.200.20">
    <property type="entry name" value="Phosphorylase Kinase, domain 1"/>
    <property type="match status" value="1"/>
</dbReference>
<keyword evidence="5 11" id="KW-0418">Kinase</keyword>
<keyword evidence="9" id="KW-0472">Membrane</keyword>
<evidence type="ECO:0000256" key="9">
    <source>
        <dbReference type="SAM" id="Phobius"/>
    </source>
</evidence>
<dbReference type="PROSITE" id="PS00107">
    <property type="entry name" value="PROTEIN_KINASE_ATP"/>
    <property type="match status" value="1"/>
</dbReference>
<name>A0A930VH84_9ACTN</name>
<dbReference type="PROSITE" id="PS50011">
    <property type="entry name" value="PROTEIN_KINASE_DOM"/>
    <property type="match status" value="1"/>
</dbReference>
<evidence type="ECO:0000256" key="6">
    <source>
        <dbReference type="ARBA" id="ARBA00022840"/>
    </source>
</evidence>
<reference evidence="11" key="1">
    <citation type="submission" date="2020-11" db="EMBL/GenBank/DDBJ databases">
        <title>Nocardioides sp. nov., isolated from Soil of Cynanchum wilfordii Hemsley rhizosphere.</title>
        <authorList>
            <person name="Lee J.-S."/>
            <person name="Suh M.K."/>
            <person name="Kim J.-S."/>
        </authorList>
    </citation>
    <scope>NUCLEOTIDE SEQUENCE</scope>
    <source>
        <strain evidence="11">KCTC 19275</strain>
    </source>
</reference>
<evidence type="ECO:0000256" key="1">
    <source>
        <dbReference type="ARBA" id="ARBA00012513"/>
    </source>
</evidence>
<gene>
    <name evidence="11" type="ORF">ISU07_16505</name>
</gene>
<keyword evidence="4 7" id="KW-0547">Nucleotide-binding</keyword>
<dbReference type="Pfam" id="PF00069">
    <property type="entry name" value="Pkinase"/>
    <property type="match status" value="1"/>
</dbReference>
<dbReference type="InterPro" id="IPR017441">
    <property type="entry name" value="Protein_kinase_ATP_BS"/>
</dbReference>
<dbReference type="EMBL" id="JADKPN010000010">
    <property type="protein sequence ID" value="MBF4764735.1"/>
    <property type="molecule type" value="Genomic_DNA"/>
</dbReference>
<dbReference type="InterPro" id="IPR000719">
    <property type="entry name" value="Prot_kinase_dom"/>
</dbReference>